<reference evidence="7" key="2">
    <citation type="submission" date="2018-06" db="EMBL/GenBank/DDBJ databases">
        <title>Genome sequence of Rhodanobacteraceae bacterium strain Dysh456.</title>
        <authorList>
            <person name="Fukui M."/>
        </authorList>
    </citation>
    <scope>NUCLEOTIDE SEQUENCE [LARGE SCALE GENOMIC DNA]</scope>
    <source>
        <strain evidence="7">Dysh456</strain>
    </source>
</reference>
<dbReference type="InterPro" id="IPR032710">
    <property type="entry name" value="NTF2-like_dom_sf"/>
</dbReference>
<organism evidence="6 7">
    <name type="scientific">Aerosticca soli</name>
    <dbReference type="NCBI Taxonomy" id="2010829"/>
    <lineage>
        <taxon>Bacteria</taxon>
        <taxon>Pseudomonadati</taxon>
        <taxon>Pseudomonadota</taxon>
        <taxon>Gammaproteobacteria</taxon>
        <taxon>Lysobacterales</taxon>
        <taxon>Rhodanobacteraceae</taxon>
        <taxon>Aerosticca</taxon>
    </lineage>
</organism>
<dbReference type="SUPFAM" id="SSF54427">
    <property type="entry name" value="NTF2-like"/>
    <property type="match status" value="1"/>
</dbReference>
<evidence type="ECO:0000256" key="3">
    <source>
        <dbReference type="ARBA" id="ARBA00022964"/>
    </source>
</evidence>
<dbReference type="InterPro" id="IPR037401">
    <property type="entry name" value="SnoaL-like"/>
</dbReference>
<dbReference type="Gene3D" id="3.10.450.50">
    <property type="match status" value="1"/>
</dbReference>
<feature type="domain" description="SnoaL-like" evidence="5">
    <location>
        <begin position="16"/>
        <end position="142"/>
    </location>
</feature>
<keyword evidence="7" id="KW-1185">Reference proteome</keyword>
<dbReference type="EMBL" id="AP018560">
    <property type="protein sequence ID" value="BBD79549.1"/>
    <property type="molecule type" value="Genomic_DNA"/>
</dbReference>
<keyword evidence="2" id="KW-0058">Aromatic hydrocarbons catabolism</keyword>
<evidence type="ECO:0000256" key="1">
    <source>
        <dbReference type="ARBA" id="ARBA00009570"/>
    </source>
</evidence>
<evidence type="ECO:0000259" key="5">
    <source>
        <dbReference type="Pfam" id="PF13577"/>
    </source>
</evidence>
<dbReference type="RefSeq" id="WP_231700292.1">
    <property type="nucleotide sequence ID" value="NZ_AP018560.1"/>
</dbReference>
<reference evidence="7" key="1">
    <citation type="submission" date="2018-04" db="EMBL/GenBank/DDBJ databases">
        <authorList>
            <person name="Watanabe M."/>
            <person name="Kojima H."/>
        </authorList>
    </citation>
    <scope>NUCLEOTIDE SEQUENCE [LARGE SCALE GENOMIC DNA]</scope>
    <source>
        <strain evidence="7">Dysh456</strain>
    </source>
</reference>
<evidence type="ECO:0000313" key="6">
    <source>
        <dbReference type="EMBL" id="BBD79549.1"/>
    </source>
</evidence>
<accession>A0A2Z6E4X3</accession>
<dbReference type="GO" id="GO:0051213">
    <property type="term" value="F:dioxygenase activity"/>
    <property type="evidence" value="ECO:0007669"/>
    <property type="project" value="UniProtKB-KW"/>
</dbReference>
<dbReference type="Proteomes" id="UP000270530">
    <property type="component" value="Chromosome"/>
</dbReference>
<keyword evidence="3 6" id="KW-0223">Dioxygenase</keyword>
<name>A0A2Z6E4X3_9GAMM</name>
<evidence type="ECO:0000256" key="4">
    <source>
        <dbReference type="ARBA" id="ARBA00023002"/>
    </source>
</evidence>
<sequence length="162" mass="18810">MRLTDLSDMELYFHLVRLQAEYVQCIDDDRLETWPDFFTDPCVYRIVPRENSDRGLPLAALSCDSRGMLVDRVVSLRHANIYGVHYYRHLTGELRVLARDAESVSVQSHYAVFQTRGDGTTSIYQTGKYLDRVVVDQGALRYREKLAVFDTYRIDSLLVRPI</sequence>
<gene>
    <name evidence="6" type="ORF">ALSL_0884</name>
</gene>
<dbReference type="AlphaFoldDB" id="A0A2Z6E4X3"/>
<dbReference type="CDD" id="cd00667">
    <property type="entry name" value="ring_hydroxylating_dioxygenases_beta"/>
    <property type="match status" value="1"/>
</dbReference>
<dbReference type="Pfam" id="PF13577">
    <property type="entry name" value="SnoaL_4"/>
    <property type="match status" value="1"/>
</dbReference>
<comment type="similarity">
    <text evidence="1">Belongs to the bacterial ring-hydroxylating dioxygenase beta subunit family.</text>
</comment>
<proteinExistence type="inferred from homology"/>
<dbReference type="KEGG" id="rbd:ALSL_0884"/>
<evidence type="ECO:0000313" key="7">
    <source>
        <dbReference type="Proteomes" id="UP000270530"/>
    </source>
</evidence>
<keyword evidence="4" id="KW-0560">Oxidoreductase</keyword>
<protein>
    <submittedName>
        <fullName evidence="6">Ortho-halobenzoate 1,2-dioxygenase beta-ISP protein OhbA</fullName>
    </submittedName>
</protein>
<evidence type="ECO:0000256" key="2">
    <source>
        <dbReference type="ARBA" id="ARBA00022797"/>
    </source>
</evidence>
<dbReference type="InterPro" id="IPR000391">
    <property type="entry name" value="Rng_hydr_dOase-bsu"/>
</dbReference>